<accession>A0A7L2TZJ0</accession>
<gene>
    <name evidence="1" type="primary">Erv31_2</name>
    <name evidence="1" type="ORF">POSRUF_R14083</name>
</gene>
<name>A0A7L2TZJ0_POMRU</name>
<protein>
    <submittedName>
        <fullName evidence="1">ENR1 protein</fullName>
    </submittedName>
</protein>
<feature type="non-terminal residue" evidence="1">
    <location>
        <position position="1"/>
    </location>
</feature>
<dbReference type="AlphaFoldDB" id="A0A7L2TZJ0"/>
<keyword evidence="2" id="KW-1185">Reference proteome</keyword>
<feature type="non-terminal residue" evidence="1">
    <location>
        <position position="77"/>
    </location>
</feature>
<dbReference type="EMBL" id="VYZT01068064">
    <property type="protein sequence ID" value="NXS38705.1"/>
    <property type="molecule type" value="Genomic_DNA"/>
</dbReference>
<dbReference type="Proteomes" id="UP000583496">
    <property type="component" value="Unassembled WGS sequence"/>
</dbReference>
<reference evidence="1 2" key="1">
    <citation type="submission" date="2019-09" db="EMBL/GenBank/DDBJ databases">
        <title>Bird 10,000 Genomes (B10K) Project - Family phase.</title>
        <authorList>
            <person name="Zhang G."/>
        </authorList>
    </citation>
    <scope>NUCLEOTIDE SEQUENCE [LARGE SCALE GENOMIC DNA]</scope>
    <source>
        <strain evidence="1">B10K-DU-002-71</strain>
        <tissue evidence="1">Muscle</tissue>
    </source>
</reference>
<evidence type="ECO:0000313" key="1">
    <source>
        <dbReference type="EMBL" id="NXS38705.1"/>
    </source>
</evidence>
<evidence type="ECO:0000313" key="2">
    <source>
        <dbReference type="Proteomes" id="UP000583496"/>
    </source>
</evidence>
<comment type="caution">
    <text evidence="1">The sequence shown here is derived from an EMBL/GenBank/DDBJ whole genome shotgun (WGS) entry which is preliminary data.</text>
</comment>
<organism evidence="1 2">
    <name type="scientific">Pomatostomus ruficeps</name>
    <name type="common">Chestnut-crowned babbler</name>
    <dbReference type="NCBI Taxonomy" id="9176"/>
    <lineage>
        <taxon>Eukaryota</taxon>
        <taxon>Metazoa</taxon>
        <taxon>Chordata</taxon>
        <taxon>Craniata</taxon>
        <taxon>Vertebrata</taxon>
        <taxon>Euteleostomi</taxon>
        <taxon>Archelosauria</taxon>
        <taxon>Archosauria</taxon>
        <taxon>Dinosauria</taxon>
        <taxon>Saurischia</taxon>
        <taxon>Theropoda</taxon>
        <taxon>Coelurosauria</taxon>
        <taxon>Aves</taxon>
        <taxon>Neognathae</taxon>
        <taxon>Neoaves</taxon>
        <taxon>Telluraves</taxon>
        <taxon>Australaves</taxon>
        <taxon>Passeriformes</taxon>
        <taxon>Sylvioidea</taxon>
        <taxon>Timaliidae</taxon>
        <taxon>Pomatostomus</taxon>
    </lineage>
</organism>
<sequence length="77" mass="8697">SNGNPYASIDALKEFWDNPGKKDSMWKAPDELFWICGKRAYSKLPKNWKGTCTIGLIQPAFFLLPREKGAKLLGKPL</sequence>
<dbReference type="OrthoDB" id="9950230at2759"/>
<proteinExistence type="predicted"/>